<dbReference type="PANTHER" id="PTHR42928">
    <property type="entry name" value="TRICARBOXYLATE-BINDING PROTEIN"/>
    <property type="match status" value="1"/>
</dbReference>
<feature type="signal peptide" evidence="2">
    <location>
        <begin position="1"/>
        <end position="24"/>
    </location>
</feature>
<dbReference type="AlphaFoldDB" id="A9ICA3"/>
<dbReference type="Gene3D" id="3.40.190.150">
    <property type="entry name" value="Bordetella uptake gene, domain 1"/>
    <property type="match status" value="1"/>
</dbReference>
<keyword evidence="4" id="KW-1185">Reference proteome</keyword>
<dbReference type="STRING" id="94624.Bpet1209"/>
<dbReference type="Gene3D" id="3.40.190.10">
    <property type="entry name" value="Periplasmic binding protein-like II"/>
    <property type="match status" value="1"/>
</dbReference>
<evidence type="ECO:0000256" key="2">
    <source>
        <dbReference type="SAM" id="SignalP"/>
    </source>
</evidence>
<dbReference type="PANTHER" id="PTHR42928:SF5">
    <property type="entry name" value="BLR1237 PROTEIN"/>
    <property type="match status" value="1"/>
</dbReference>
<dbReference type="CDD" id="cd13578">
    <property type="entry name" value="PBP2_Bug27"/>
    <property type="match status" value="1"/>
</dbReference>
<dbReference type="KEGG" id="bpt:Bpet1209"/>
<name>A9ICA3_BORPD</name>
<dbReference type="eggNOG" id="COG3181">
    <property type="taxonomic scope" value="Bacteria"/>
</dbReference>
<feature type="chain" id="PRO_5002735870" evidence="2">
    <location>
        <begin position="25"/>
        <end position="324"/>
    </location>
</feature>
<sequence length="324" mass="33839">MRIAGFSAAMAVVCAVGMSSASFADSFPNKPIRLIVPYTAGGQTDILGRALGKELSAALGQPVVIENHTGAGGNIGMDMVVKATPDGYTLGLGTNGPLAGNATLYKDLPYNPAKDFSPVTRIALVPNVLVVHPSLPVRNVNELIALLKENPQKYSYASGGSGTTQHLGAELFKLMTDASMAHVPYRGEGAAMSDVLAGRVPIFFVGPVVGVPYVEAGKLRALAVTSKERSPALPDVPTMIEAGVPDYVLTAWYGLVAPVGTPDAVIKKLNLASVKALNSSAIQERLAALGGTPAPGTSQEFGDFIRSEILRWADLIQRTDARSD</sequence>
<organism evidence="3 4">
    <name type="scientific">Bordetella petrii (strain ATCC BAA-461 / DSM 12804 / CCUG 43448 / CIP 107267 / Se-1111R)</name>
    <dbReference type="NCBI Taxonomy" id="340100"/>
    <lineage>
        <taxon>Bacteria</taxon>
        <taxon>Pseudomonadati</taxon>
        <taxon>Pseudomonadota</taxon>
        <taxon>Betaproteobacteria</taxon>
        <taxon>Burkholderiales</taxon>
        <taxon>Alcaligenaceae</taxon>
        <taxon>Bordetella</taxon>
    </lineage>
</organism>
<dbReference type="PIRSF" id="PIRSF017082">
    <property type="entry name" value="YflP"/>
    <property type="match status" value="1"/>
</dbReference>
<comment type="similarity">
    <text evidence="1">Belongs to the UPF0065 (bug) family.</text>
</comment>
<reference evidence="3 4" key="1">
    <citation type="journal article" date="2008" name="BMC Genomics">
        <title>The missing link: Bordetella petrii is endowed with both the metabolic versatility of environmental bacteria and virulence traits of pathogenic Bordetellae.</title>
        <authorList>
            <person name="Gross R."/>
            <person name="Guzman C.A."/>
            <person name="Sebaihia M."/>
            <person name="Martins Dos Santos V.A."/>
            <person name="Pieper D.H."/>
            <person name="Koebnik R."/>
            <person name="Lechner M."/>
            <person name="Bartels D."/>
            <person name="Buhrmester J."/>
            <person name="Choudhuri J.V."/>
            <person name="Ebensen T."/>
            <person name="Gaigalat L."/>
            <person name="Herrmann S."/>
            <person name="Khachane A.N."/>
            <person name="Larisch C."/>
            <person name="Link S."/>
            <person name="Linke B."/>
            <person name="Meyer F."/>
            <person name="Mormann S."/>
            <person name="Nakunst D."/>
            <person name="Rueckert C."/>
            <person name="Schneiker-Bekel S."/>
            <person name="Schulze K."/>
            <person name="Vorhoelter F.J."/>
            <person name="Yevsa T."/>
            <person name="Engle J.T."/>
            <person name="Goldman W.E."/>
            <person name="Puehler A."/>
            <person name="Goebel U.B."/>
            <person name="Goesmann A."/>
            <person name="Bloecker H."/>
            <person name="Kaiser O."/>
            <person name="Martinez-Arias R."/>
        </authorList>
    </citation>
    <scope>NUCLEOTIDE SEQUENCE [LARGE SCALE GENOMIC DNA]</scope>
    <source>
        <strain evidence="4">ATCC BAA-461 / DSM 12804 / CCUG 43448 / CIP 107267 / Se-1111R</strain>
    </source>
</reference>
<dbReference type="InterPro" id="IPR042100">
    <property type="entry name" value="Bug_dom1"/>
</dbReference>
<evidence type="ECO:0000313" key="3">
    <source>
        <dbReference type="EMBL" id="CAP41543.1"/>
    </source>
</evidence>
<dbReference type="Proteomes" id="UP000001225">
    <property type="component" value="Chromosome"/>
</dbReference>
<evidence type="ECO:0000256" key="1">
    <source>
        <dbReference type="ARBA" id="ARBA00006987"/>
    </source>
</evidence>
<protein>
    <submittedName>
        <fullName evidence="3">Secreted protein</fullName>
    </submittedName>
</protein>
<dbReference type="InterPro" id="IPR005064">
    <property type="entry name" value="BUG"/>
</dbReference>
<evidence type="ECO:0000313" key="4">
    <source>
        <dbReference type="Proteomes" id="UP000001225"/>
    </source>
</evidence>
<keyword evidence="2" id="KW-0732">Signal</keyword>
<accession>A9ICA3</accession>
<gene>
    <name evidence="3" type="primary">bug28</name>
    <name evidence="3" type="ordered locus">Bpet1209</name>
</gene>
<proteinExistence type="inferred from homology"/>
<dbReference type="Pfam" id="PF03401">
    <property type="entry name" value="TctC"/>
    <property type="match status" value="1"/>
</dbReference>
<dbReference type="EMBL" id="AM902716">
    <property type="protein sequence ID" value="CAP41543.1"/>
    <property type="molecule type" value="Genomic_DNA"/>
</dbReference>
<dbReference type="SUPFAM" id="SSF53850">
    <property type="entry name" value="Periplasmic binding protein-like II"/>
    <property type="match status" value="1"/>
</dbReference>